<evidence type="ECO:0000256" key="3">
    <source>
        <dbReference type="ARBA" id="ARBA00022448"/>
    </source>
</evidence>
<evidence type="ECO:0000313" key="18">
    <source>
        <dbReference type="EMBL" id="KAK3869799.1"/>
    </source>
</evidence>
<keyword evidence="8" id="KW-0406">Ion transport</keyword>
<evidence type="ECO:0000256" key="7">
    <source>
        <dbReference type="ARBA" id="ARBA00023054"/>
    </source>
</evidence>
<keyword evidence="12" id="KW-1071">Ligand-gated ion channel</keyword>
<dbReference type="GO" id="GO:0005886">
    <property type="term" value="C:plasma membrane"/>
    <property type="evidence" value="ECO:0007669"/>
    <property type="project" value="UniProtKB-SubCell"/>
</dbReference>
<evidence type="ECO:0000256" key="6">
    <source>
        <dbReference type="ARBA" id="ARBA00022989"/>
    </source>
</evidence>
<keyword evidence="4" id="KW-1003">Cell membrane</keyword>
<evidence type="ECO:0000256" key="13">
    <source>
        <dbReference type="ARBA" id="ARBA00023303"/>
    </source>
</evidence>
<dbReference type="AlphaFoldDB" id="A0AAE1KCB2"/>
<dbReference type="Pfam" id="PF10613">
    <property type="entry name" value="Lig_chan-Glu_bd"/>
    <property type="match status" value="1"/>
</dbReference>
<feature type="compositionally biased region" description="Low complexity" evidence="14">
    <location>
        <begin position="172"/>
        <end position="193"/>
    </location>
</feature>
<evidence type="ECO:0000256" key="4">
    <source>
        <dbReference type="ARBA" id="ARBA00022475"/>
    </source>
</evidence>
<evidence type="ECO:0000256" key="10">
    <source>
        <dbReference type="ARBA" id="ARBA00023170"/>
    </source>
</evidence>
<keyword evidence="7" id="KW-0175">Coiled coil</keyword>
<evidence type="ECO:0000256" key="14">
    <source>
        <dbReference type="SAM" id="MobiDB-lite"/>
    </source>
</evidence>
<keyword evidence="19" id="KW-1185">Reference proteome</keyword>
<dbReference type="Gene3D" id="3.40.190.10">
    <property type="entry name" value="Periplasmic binding protein-like II"/>
    <property type="match status" value="1"/>
</dbReference>
<name>A0AAE1KCB2_PETCI</name>
<dbReference type="Proteomes" id="UP001286313">
    <property type="component" value="Unassembled WGS sequence"/>
</dbReference>
<comment type="caution">
    <text evidence="18">The sequence shown here is derived from an EMBL/GenBank/DDBJ whole genome shotgun (WGS) entry which is preliminary data.</text>
</comment>
<dbReference type="PANTHER" id="PTHR42643:SF24">
    <property type="entry name" value="IONOTROPIC RECEPTOR 60A"/>
    <property type="match status" value="1"/>
</dbReference>
<dbReference type="FunFam" id="3.40.190.10:FF:000078">
    <property type="entry name" value="glutamate receptor ionotropic, NMDA 3B"/>
    <property type="match status" value="1"/>
</dbReference>
<keyword evidence="9 15" id="KW-0472">Membrane</keyword>
<dbReference type="GO" id="GO:0043226">
    <property type="term" value="C:organelle"/>
    <property type="evidence" value="ECO:0007669"/>
    <property type="project" value="UniProtKB-ARBA"/>
</dbReference>
<keyword evidence="11" id="KW-0325">Glycoprotein</keyword>
<gene>
    <name evidence="18" type="ORF">Pcinc_024918</name>
</gene>
<comment type="subcellular location">
    <subcellularLocation>
        <location evidence="1">Cell membrane</location>
        <topology evidence="1">Multi-pass membrane protein</topology>
    </subcellularLocation>
</comment>
<evidence type="ECO:0000256" key="2">
    <source>
        <dbReference type="ARBA" id="ARBA00008685"/>
    </source>
</evidence>
<evidence type="ECO:0000259" key="17">
    <source>
        <dbReference type="SMART" id="SM00918"/>
    </source>
</evidence>
<evidence type="ECO:0000256" key="11">
    <source>
        <dbReference type="ARBA" id="ARBA00023180"/>
    </source>
</evidence>
<evidence type="ECO:0000256" key="5">
    <source>
        <dbReference type="ARBA" id="ARBA00022692"/>
    </source>
</evidence>
<evidence type="ECO:0000256" key="15">
    <source>
        <dbReference type="SAM" id="Phobius"/>
    </source>
</evidence>
<dbReference type="PANTHER" id="PTHR42643">
    <property type="entry name" value="IONOTROPIC RECEPTOR 20A-RELATED"/>
    <property type="match status" value="1"/>
</dbReference>
<protein>
    <submittedName>
        <fullName evidence="18">Uncharacterized protein</fullName>
    </submittedName>
</protein>
<keyword evidence="6 15" id="KW-1133">Transmembrane helix</keyword>
<dbReference type="SMART" id="SM00918">
    <property type="entry name" value="Lig_chan-Glu_bd"/>
    <property type="match status" value="1"/>
</dbReference>
<feature type="domain" description="Ionotropic glutamate receptor C-terminal" evidence="16">
    <location>
        <begin position="343"/>
        <end position="690"/>
    </location>
</feature>
<accession>A0AAE1KCB2</accession>
<comment type="similarity">
    <text evidence="2">Belongs to the glutamate-gated ion channel (TC 1.A.10.1) family.</text>
</comment>
<evidence type="ECO:0000256" key="9">
    <source>
        <dbReference type="ARBA" id="ARBA00023136"/>
    </source>
</evidence>
<reference evidence="18" key="1">
    <citation type="submission" date="2023-10" db="EMBL/GenBank/DDBJ databases">
        <title>Genome assemblies of two species of porcelain crab, Petrolisthes cinctipes and Petrolisthes manimaculis (Anomura: Porcellanidae).</title>
        <authorList>
            <person name="Angst P."/>
        </authorList>
    </citation>
    <scope>NUCLEOTIDE SEQUENCE</scope>
    <source>
        <strain evidence="18">PB745_01</strain>
        <tissue evidence="18">Gill</tissue>
    </source>
</reference>
<dbReference type="InterPro" id="IPR052192">
    <property type="entry name" value="Insect_Ionotropic_Sensory_Rcpt"/>
</dbReference>
<evidence type="ECO:0000256" key="8">
    <source>
        <dbReference type="ARBA" id="ARBA00023065"/>
    </source>
</evidence>
<dbReference type="EMBL" id="JAWQEG010002774">
    <property type="protein sequence ID" value="KAK3869799.1"/>
    <property type="molecule type" value="Genomic_DNA"/>
</dbReference>
<feature type="transmembrane region" description="Helical" evidence="15">
    <location>
        <begin position="713"/>
        <end position="741"/>
    </location>
</feature>
<keyword evidence="3" id="KW-0813">Transport</keyword>
<dbReference type="InterPro" id="IPR001320">
    <property type="entry name" value="Iontro_rcpt_C"/>
</dbReference>
<evidence type="ECO:0000256" key="12">
    <source>
        <dbReference type="ARBA" id="ARBA00023286"/>
    </source>
</evidence>
<dbReference type="GO" id="GO:0015276">
    <property type="term" value="F:ligand-gated monoatomic ion channel activity"/>
    <property type="evidence" value="ECO:0007669"/>
    <property type="project" value="InterPro"/>
</dbReference>
<dbReference type="SMART" id="SM00079">
    <property type="entry name" value="PBPe"/>
    <property type="match status" value="1"/>
</dbReference>
<keyword evidence="13" id="KW-0407">Ion channel</keyword>
<evidence type="ECO:0000256" key="1">
    <source>
        <dbReference type="ARBA" id="ARBA00004651"/>
    </source>
</evidence>
<keyword evidence="5 15" id="KW-0812">Transmembrane</keyword>
<keyword evidence="10" id="KW-0675">Receptor</keyword>
<organism evidence="18 19">
    <name type="scientific">Petrolisthes cinctipes</name>
    <name type="common">Flat porcelain crab</name>
    <dbReference type="NCBI Taxonomy" id="88211"/>
    <lineage>
        <taxon>Eukaryota</taxon>
        <taxon>Metazoa</taxon>
        <taxon>Ecdysozoa</taxon>
        <taxon>Arthropoda</taxon>
        <taxon>Crustacea</taxon>
        <taxon>Multicrustacea</taxon>
        <taxon>Malacostraca</taxon>
        <taxon>Eumalacostraca</taxon>
        <taxon>Eucarida</taxon>
        <taxon>Decapoda</taxon>
        <taxon>Pleocyemata</taxon>
        <taxon>Anomura</taxon>
        <taxon>Galatheoidea</taxon>
        <taxon>Porcellanidae</taxon>
        <taxon>Petrolisthes</taxon>
    </lineage>
</organism>
<dbReference type="Gene3D" id="1.10.287.70">
    <property type="match status" value="1"/>
</dbReference>
<dbReference type="Pfam" id="PF00060">
    <property type="entry name" value="Lig_chan"/>
    <property type="match status" value="1"/>
</dbReference>
<dbReference type="GO" id="GO:0050906">
    <property type="term" value="P:detection of stimulus involved in sensory perception"/>
    <property type="evidence" value="ECO:0007669"/>
    <property type="project" value="UniProtKB-ARBA"/>
</dbReference>
<proteinExistence type="inferred from homology"/>
<feature type="domain" description="Ionotropic glutamate receptor L-glutamate and glycine-binding" evidence="17">
    <location>
        <begin position="351"/>
        <end position="412"/>
    </location>
</feature>
<feature type="region of interest" description="Disordered" evidence="14">
    <location>
        <begin position="170"/>
        <end position="193"/>
    </location>
</feature>
<evidence type="ECO:0000313" key="19">
    <source>
        <dbReference type="Proteomes" id="UP001286313"/>
    </source>
</evidence>
<sequence length="783" mass="88181">MGVDAGDREPRAVLKRRQEAFTTLRLLSRGAPKDSMQLLGNRREKAGQGLVKTTAEEGERQGMVKATVKEGEAGQRWPTKARVNLLEGLVQEVARFLRVSVLLVLTPPQHRDMCVKAARRGYHRSLAVTCRLFNLPTHNNNNNNTNNNHNNNTYTAIFSATTTNNTDLFSPSSTTTKTNNNNTNTSKNTNNHNHYKYNINSSIFTVATTTIINKSQAVLLLTGNQESGDGVGEAVVEVWRQWERHGRGHKPPPHILVFLPSSTVTSIHLPSSAPRLNFCLLQPRGDMVEFKEVFTFGEAQTVAAEEVVWTWKVNDKTTTTTTMTTPYRGDVLAPRDFRGNAVRMAITETPPYAMLGKDARGRLHPTGYLIDLIHLLQQQLNFTIEWVETEDGEYGVPTDSGQWTGLVGDLQKGRADVALGSISYTLTRSPIIDFSPAIDYSSVRVLIFTQGENQLPDWSTYLHIFHWKVWGVLCGLWVVMSTGVVVVARPLHNTTLYNYLFSFIGAFAQQGSEVVPQCFRGRLVFLSLWAGSVLVYTSYTARLTSQLAVVNVYPPFTTLEEALTSANYRIAADSGTSYITIMKSSRDRGLVLLYSQLQANPSLMVKTEDEGLNLLHDTKYKSGYLQLQTILDYKLQGNCSYKWVGREYITEYLYLAYRKDLEYANVLSAYIMKATDSGIVAKIRGRWINEDSSTRSCSTTTSDFSYLGLNKTFSAFVLLAIGGVVSVTFLLVEICVGRLHLMNQRTRRRKRKNELPQNYYQDEFSYQPHLQHLHHHHTYTPHL</sequence>
<dbReference type="InterPro" id="IPR019594">
    <property type="entry name" value="Glu/Gly-bd"/>
</dbReference>
<evidence type="ECO:0000259" key="16">
    <source>
        <dbReference type="SMART" id="SM00079"/>
    </source>
</evidence>
<dbReference type="SUPFAM" id="SSF53850">
    <property type="entry name" value="Periplasmic binding protein-like II"/>
    <property type="match status" value="1"/>
</dbReference>